<reference evidence="3" key="1">
    <citation type="submission" date="2023-01" db="EMBL/GenBank/DDBJ databases">
        <authorList>
            <person name="Van Ghelder C."/>
            <person name="Rancurel C."/>
        </authorList>
    </citation>
    <scope>NUCLEOTIDE SEQUENCE</scope>
    <source>
        <strain evidence="3">CNCM I-4278</strain>
    </source>
</reference>
<evidence type="ECO:0000259" key="2">
    <source>
        <dbReference type="PROSITE" id="PS50181"/>
    </source>
</evidence>
<accession>A0A9W4XM69</accession>
<dbReference type="Pfam" id="PF12937">
    <property type="entry name" value="F-box-like"/>
    <property type="match status" value="1"/>
</dbReference>
<dbReference type="AlphaFoldDB" id="A0A9W4XM69"/>
<sequence length="366" mass="41357">MRSGITQYEKHSGQSGDSRPNMSLLQLPTEILLQIFVYVGSSYILSDLSRLTVCRQWYEVARIACFQEVTITQETVHRLMSSPYAESNLALVKDCTKTLNLDIFGHGDWSSMFLYSQTNAELQQTRTGRPPSWNPELGEACITGLNNHLLHLANVMKQSRKLRILSIETLFHLHGLSPIRFTPYLRFSTIHAFLSTTNLTSLNLDLCAAELLPQPSSDHHICTTIAALLGTLRYLRLRMRSICPEVLKPQHHITKLHLNEVIINLNLFCKLPLIGVPYNSDCCASFSGDYLARNAGLEKQAQLLAAQTANPRIIRILALSSLRTPPLIELQVFDALTGRYISSREEPDEIFNSFKIEYSDAVRELK</sequence>
<feature type="domain" description="F-box" evidence="2">
    <location>
        <begin position="21"/>
        <end position="69"/>
    </location>
</feature>
<dbReference type="EMBL" id="CAOQHR010000002">
    <property type="protein sequence ID" value="CAI6311245.1"/>
    <property type="molecule type" value="Genomic_DNA"/>
</dbReference>
<keyword evidence="4" id="KW-1185">Reference proteome</keyword>
<evidence type="ECO:0000313" key="3">
    <source>
        <dbReference type="EMBL" id="CAI6311245.1"/>
    </source>
</evidence>
<gene>
    <name evidence="3" type="ORF">PDIGIT_LOCUS3224</name>
</gene>
<dbReference type="Proteomes" id="UP001152607">
    <property type="component" value="Unassembled WGS sequence"/>
</dbReference>
<evidence type="ECO:0000256" key="1">
    <source>
        <dbReference type="SAM" id="MobiDB-lite"/>
    </source>
</evidence>
<dbReference type="OrthoDB" id="3637487at2759"/>
<comment type="caution">
    <text evidence="3">The sequence shown here is derived from an EMBL/GenBank/DDBJ whole genome shotgun (WGS) entry which is preliminary data.</text>
</comment>
<proteinExistence type="predicted"/>
<dbReference type="InterPro" id="IPR001810">
    <property type="entry name" value="F-box_dom"/>
</dbReference>
<dbReference type="PROSITE" id="PS50181">
    <property type="entry name" value="FBOX"/>
    <property type="match status" value="1"/>
</dbReference>
<name>A0A9W4XM69_9PLEO</name>
<dbReference type="InterPro" id="IPR036047">
    <property type="entry name" value="F-box-like_dom_sf"/>
</dbReference>
<dbReference type="SUPFAM" id="SSF81383">
    <property type="entry name" value="F-box domain"/>
    <property type="match status" value="1"/>
</dbReference>
<dbReference type="Gene3D" id="1.20.1280.50">
    <property type="match status" value="1"/>
</dbReference>
<organism evidence="3 4">
    <name type="scientific">Periconia digitata</name>
    <dbReference type="NCBI Taxonomy" id="1303443"/>
    <lineage>
        <taxon>Eukaryota</taxon>
        <taxon>Fungi</taxon>
        <taxon>Dikarya</taxon>
        <taxon>Ascomycota</taxon>
        <taxon>Pezizomycotina</taxon>
        <taxon>Dothideomycetes</taxon>
        <taxon>Pleosporomycetidae</taxon>
        <taxon>Pleosporales</taxon>
        <taxon>Massarineae</taxon>
        <taxon>Periconiaceae</taxon>
        <taxon>Periconia</taxon>
    </lineage>
</organism>
<feature type="region of interest" description="Disordered" evidence="1">
    <location>
        <begin position="1"/>
        <end position="21"/>
    </location>
</feature>
<evidence type="ECO:0000313" key="4">
    <source>
        <dbReference type="Proteomes" id="UP001152607"/>
    </source>
</evidence>
<protein>
    <recommendedName>
        <fullName evidence="2">F-box domain-containing protein</fullName>
    </recommendedName>
</protein>